<dbReference type="GO" id="GO:0003677">
    <property type="term" value="F:DNA binding"/>
    <property type="evidence" value="ECO:0007669"/>
    <property type="project" value="InterPro"/>
</dbReference>
<name>A0AAD2DGP9_9CLOT</name>
<sequence length="74" mass="8578">MKGGVNLYKKFESLLKERNVTAYQVSKNTGIATATLSEWKKGTYTPKADKLLKIAQYFEVPIEYFLEKRDEINE</sequence>
<accession>A0AAD2DGP9</accession>
<dbReference type="EMBL" id="CAMTCP010000266">
    <property type="protein sequence ID" value="CAI3667172.1"/>
    <property type="molecule type" value="Genomic_DNA"/>
</dbReference>
<dbReference type="PROSITE" id="PS50943">
    <property type="entry name" value="HTH_CROC1"/>
    <property type="match status" value="1"/>
</dbReference>
<dbReference type="SMART" id="SM00530">
    <property type="entry name" value="HTH_XRE"/>
    <property type="match status" value="1"/>
</dbReference>
<dbReference type="SUPFAM" id="SSF47413">
    <property type="entry name" value="lambda repressor-like DNA-binding domains"/>
    <property type="match status" value="1"/>
</dbReference>
<dbReference type="Gene3D" id="1.10.260.40">
    <property type="entry name" value="lambda repressor-like DNA-binding domains"/>
    <property type="match status" value="1"/>
</dbReference>
<proteinExistence type="predicted"/>
<dbReference type="Pfam" id="PF12844">
    <property type="entry name" value="HTH_19"/>
    <property type="match status" value="1"/>
</dbReference>
<dbReference type="CDD" id="cd00093">
    <property type="entry name" value="HTH_XRE"/>
    <property type="match status" value="1"/>
</dbReference>
<dbReference type="AlphaFoldDB" id="A0AAD2DGP9"/>
<organism evidence="2 3">
    <name type="scientific">Clostridium neonatale</name>
    <dbReference type="NCBI Taxonomy" id="137838"/>
    <lineage>
        <taxon>Bacteria</taxon>
        <taxon>Bacillati</taxon>
        <taxon>Bacillota</taxon>
        <taxon>Clostridia</taxon>
        <taxon>Eubacteriales</taxon>
        <taxon>Clostridiaceae</taxon>
        <taxon>Clostridium</taxon>
    </lineage>
</organism>
<evidence type="ECO:0000313" key="3">
    <source>
        <dbReference type="Proteomes" id="UP001189143"/>
    </source>
</evidence>
<dbReference type="InterPro" id="IPR001387">
    <property type="entry name" value="Cro/C1-type_HTH"/>
</dbReference>
<feature type="domain" description="HTH cro/C1-type" evidence="1">
    <location>
        <begin position="11"/>
        <end position="65"/>
    </location>
</feature>
<dbReference type="InterPro" id="IPR010982">
    <property type="entry name" value="Lambda_DNA-bd_dom_sf"/>
</dbReference>
<gene>
    <name evidence="2" type="ORF">CNEO2_660012</name>
</gene>
<protein>
    <submittedName>
        <fullName evidence="2">XRE family transcriptional regulator</fullName>
    </submittedName>
</protein>
<comment type="caution">
    <text evidence="2">The sequence shown here is derived from an EMBL/GenBank/DDBJ whole genome shotgun (WGS) entry which is preliminary data.</text>
</comment>
<reference evidence="2" key="1">
    <citation type="submission" date="2022-10" db="EMBL/GenBank/DDBJ databases">
        <authorList>
            <person name="Aires J."/>
            <person name="Mesa V."/>
        </authorList>
    </citation>
    <scope>NUCLEOTIDE SEQUENCE</scope>
    <source>
        <strain evidence="2">Clostridium neonatale JD116</strain>
    </source>
</reference>
<evidence type="ECO:0000259" key="1">
    <source>
        <dbReference type="PROSITE" id="PS50943"/>
    </source>
</evidence>
<evidence type="ECO:0000313" key="2">
    <source>
        <dbReference type="EMBL" id="CAI3667172.1"/>
    </source>
</evidence>
<dbReference type="Proteomes" id="UP001189143">
    <property type="component" value="Unassembled WGS sequence"/>
</dbReference>